<evidence type="ECO:0000256" key="1">
    <source>
        <dbReference type="ARBA" id="ARBA00004141"/>
    </source>
</evidence>
<reference evidence="10 11" key="1">
    <citation type="submission" date="2022-05" db="EMBL/GenBank/DDBJ databases">
        <authorList>
            <consortium name="Genoscope - CEA"/>
            <person name="William W."/>
        </authorList>
    </citation>
    <scope>NUCLEOTIDE SEQUENCE [LARGE SCALE GENOMIC DNA]</scope>
</reference>
<dbReference type="Gene3D" id="1.20.1070.10">
    <property type="entry name" value="Rhodopsin 7-helix transmembrane proteins"/>
    <property type="match status" value="1"/>
</dbReference>
<dbReference type="PANTHER" id="PTHR45695">
    <property type="entry name" value="LEUCOKININ RECEPTOR-RELATED"/>
    <property type="match status" value="1"/>
</dbReference>
<feature type="non-terminal residue" evidence="10">
    <location>
        <position position="317"/>
    </location>
</feature>
<dbReference type="CDD" id="cd00637">
    <property type="entry name" value="7tm_classA_rhodopsin-like"/>
    <property type="match status" value="1"/>
</dbReference>
<feature type="transmembrane region" description="Helical" evidence="8">
    <location>
        <begin position="243"/>
        <end position="267"/>
    </location>
</feature>
<evidence type="ECO:0000259" key="9">
    <source>
        <dbReference type="PROSITE" id="PS50262"/>
    </source>
</evidence>
<protein>
    <recommendedName>
        <fullName evidence="9">G-protein coupled receptors family 1 profile domain-containing protein</fullName>
    </recommendedName>
</protein>
<evidence type="ECO:0000256" key="7">
    <source>
        <dbReference type="ARBA" id="ARBA00023224"/>
    </source>
</evidence>
<keyword evidence="2 8" id="KW-0812">Transmembrane</keyword>
<dbReference type="PANTHER" id="PTHR45695:SF9">
    <property type="entry name" value="LEUCOKININ RECEPTOR"/>
    <property type="match status" value="1"/>
</dbReference>
<evidence type="ECO:0000256" key="2">
    <source>
        <dbReference type="ARBA" id="ARBA00022692"/>
    </source>
</evidence>
<gene>
    <name evidence="10" type="ORF">PEVE_00002990</name>
</gene>
<keyword evidence="3 8" id="KW-1133">Transmembrane helix</keyword>
<dbReference type="SUPFAM" id="SSF81321">
    <property type="entry name" value="Family A G protein-coupled receptor-like"/>
    <property type="match status" value="1"/>
</dbReference>
<evidence type="ECO:0000256" key="6">
    <source>
        <dbReference type="ARBA" id="ARBA00023170"/>
    </source>
</evidence>
<keyword evidence="4" id="KW-0297">G-protein coupled receptor</keyword>
<feature type="transmembrane region" description="Helical" evidence="8">
    <location>
        <begin position="187"/>
        <end position="211"/>
    </location>
</feature>
<evidence type="ECO:0000256" key="8">
    <source>
        <dbReference type="SAM" id="Phobius"/>
    </source>
</evidence>
<keyword evidence="5 8" id="KW-0472">Membrane</keyword>
<feature type="transmembrane region" description="Helical" evidence="8">
    <location>
        <begin position="104"/>
        <end position="123"/>
    </location>
</feature>
<dbReference type="PROSITE" id="PS50262">
    <property type="entry name" value="G_PROTEIN_RECEP_F1_2"/>
    <property type="match status" value="1"/>
</dbReference>
<dbReference type="Proteomes" id="UP001159427">
    <property type="component" value="Unassembled WGS sequence"/>
</dbReference>
<feature type="transmembrane region" description="Helical" evidence="8">
    <location>
        <begin position="144"/>
        <end position="163"/>
    </location>
</feature>
<dbReference type="InterPro" id="IPR017452">
    <property type="entry name" value="GPCR_Rhodpsn_7TM"/>
</dbReference>
<feature type="transmembrane region" description="Helical" evidence="8">
    <location>
        <begin position="58"/>
        <end position="77"/>
    </location>
</feature>
<evidence type="ECO:0000313" key="11">
    <source>
        <dbReference type="Proteomes" id="UP001159427"/>
    </source>
</evidence>
<comment type="caution">
    <text evidence="10">The sequence shown here is derived from an EMBL/GenBank/DDBJ whole genome shotgun (WGS) entry which is preliminary data.</text>
</comment>
<keyword evidence="11" id="KW-1185">Reference proteome</keyword>
<dbReference type="PRINTS" id="PR00237">
    <property type="entry name" value="GPCRRHODOPSN"/>
</dbReference>
<dbReference type="Pfam" id="PF00001">
    <property type="entry name" value="7tm_1"/>
    <property type="match status" value="1"/>
</dbReference>
<comment type="subcellular location">
    <subcellularLocation>
        <location evidence="1">Membrane</location>
        <topology evidence="1">Multi-pass membrane protein</topology>
    </subcellularLocation>
</comment>
<sequence>MNNTSSAQPGNQIFCSSDSSTTFLAVLSTISLFALTGNFIVILTFIKTVSLKTSHNYFIINMAVSDLICVLLNWPLYATEGMLKPGGNLFTEPLIASLFCKLGIYVRAMSYVVSILSLVLIAVDRYIATAFPLRASRITGKMRTILLTLCWCLPTAFLAPYLIHSEIVQIDEHAFCRNMMGPTKLKIYSFLGFVVFYCVPLILIIVLYSLIVKYLRRRKEEQDGEIRHSERSKRLREKQNQNILKIFGSIVLGFFACWTPLYIYMFLKSLYPSILEKDKCLLLKLVGILYYIFPVLSTALNPFILITFSSSFRLAVK</sequence>
<feature type="transmembrane region" description="Helical" evidence="8">
    <location>
        <begin position="23"/>
        <end position="46"/>
    </location>
</feature>
<dbReference type="EMBL" id="CALNXI010001179">
    <property type="protein sequence ID" value="CAH3158882.1"/>
    <property type="molecule type" value="Genomic_DNA"/>
</dbReference>
<name>A0ABN8Q7K5_9CNID</name>
<organism evidence="10 11">
    <name type="scientific">Porites evermanni</name>
    <dbReference type="NCBI Taxonomy" id="104178"/>
    <lineage>
        <taxon>Eukaryota</taxon>
        <taxon>Metazoa</taxon>
        <taxon>Cnidaria</taxon>
        <taxon>Anthozoa</taxon>
        <taxon>Hexacorallia</taxon>
        <taxon>Scleractinia</taxon>
        <taxon>Fungiina</taxon>
        <taxon>Poritidae</taxon>
        <taxon>Porites</taxon>
    </lineage>
</organism>
<proteinExistence type="predicted"/>
<evidence type="ECO:0000256" key="4">
    <source>
        <dbReference type="ARBA" id="ARBA00023040"/>
    </source>
</evidence>
<evidence type="ECO:0000256" key="3">
    <source>
        <dbReference type="ARBA" id="ARBA00022989"/>
    </source>
</evidence>
<feature type="transmembrane region" description="Helical" evidence="8">
    <location>
        <begin position="287"/>
        <end position="308"/>
    </location>
</feature>
<dbReference type="InterPro" id="IPR000276">
    <property type="entry name" value="GPCR_Rhodpsn"/>
</dbReference>
<keyword evidence="7" id="KW-0807">Transducer</keyword>
<keyword evidence="6" id="KW-0675">Receptor</keyword>
<evidence type="ECO:0000313" key="10">
    <source>
        <dbReference type="EMBL" id="CAH3158882.1"/>
    </source>
</evidence>
<feature type="domain" description="G-protein coupled receptors family 1 profile" evidence="9">
    <location>
        <begin position="37"/>
        <end position="305"/>
    </location>
</feature>
<evidence type="ECO:0000256" key="5">
    <source>
        <dbReference type="ARBA" id="ARBA00023136"/>
    </source>
</evidence>
<accession>A0ABN8Q7K5</accession>